<dbReference type="AlphaFoldDB" id="A0A811V1M4"/>
<evidence type="ECO:0000313" key="2">
    <source>
        <dbReference type="Proteomes" id="UP000606786"/>
    </source>
</evidence>
<accession>A0A811V1M4</accession>
<dbReference type="Pfam" id="PF06477">
    <property type="entry name" value="DUF1091"/>
    <property type="match status" value="1"/>
</dbReference>
<organism evidence="1 2">
    <name type="scientific">Ceratitis capitata</name>
    <name type="common">Mediterranean fruit fly</name>
    <name type="synonym">Tephritis capitata</name>
    <dbReference type="NCBI Taxonomy" id="7213"/>
    <lineage>
        <taxon>Eukaryota</taxon>
        <taxon>Metazoa</taxon>
        <taxon>Ecdysozoa</taxon>
        <taxon>Arthropoda</taxon>
        <taxon>Hexapoda</taxon>
        <taxon>Insecta</taxon>
        <taxon>Pterygota</taxon>
        <taxon>Neoptera</taxon>
        <taxon>Endopterygota</taxon>
        <taxon>Diptera</taxon>
        <taxon>Brachycera</taxon>
        <taxon>Muscomorpha</taxon>
        <taxon>Tephritoidea</taxon>
        <taxon>Tephritidae</taxon>
        <taxon>Ceratitis</taxon>
        <taxon>Ceratitis</taxon>
    </lineage>
</organism>
<dbReference type="PANTHER" id="PTHR20898">
    <property type="entry name" value="DAEDALUS ON 3-RELATED-RELATED"/>
    <property type="match status" value="1"/>
</dbReference>
<reference evidence="1" key="1">
    <citation type="submission" date="2020-11" db="EMBL/GenBank/DDBJ databases">
        <authorList>
            <person name="Whitehead M."/>
        </authorList>
    </citation>
    <scope>NUCLEOTIDE SEQUENCE</scope>
    <source>
        <strain evidence="1">EGII</strain>
    </source>
</reference>
<comment type="caution">
    <text evidence="1">The sequence shown here is derived from an EMBL/GenBank/DDBJ whole genome shotgun (WGS) entry which is preliminary data.</text>
</comment>
<name>A0A811V1M4_CERCA</name>
<keyword evidence="2" id="KW-1185">Reference proteome</keyword>
<dbReference type="EMBL" id="CAJHJT010000034">
    <property type="protein sequence ID" value="CAD7005379.1"/>
    <property type="molecule type" value="Genomic_DNA"/>
</dbReference>
<gene>
    <name evidence="1" type="ORF">CCAP1982_LOCUS13739</name>
</gene>
<sequence length="281" mass="32938">MQESYGRKRFKALLFRRFELYSNPKYVDDFYGNISADRTALNVSMTQITSVPVDYWLGVGISFRQRAAKKYRSIVSFNVNVCNLLRNELNQQSLIHIWMNNLLKYSNMPRSCPWKAKLRYLYYRNITYTYNPHYFESVNMYTTDNSESIQIKLAVAQNITKEIWLDFLVSMKPLNAVKFQKVFSFNLNGCGLLKRSSGPGGFDIVKRWASNLLNSGSTPLSFPVLKNNYSWTIYPSKKYGVHILQMEGLYRMTCNMYLKRGKRTEKLLNTSTVSELLYEYK</sequence>
<dbReference type="Proteomes" id="UP000606786">
    <property type="component" value="Unassembled WGS sequence"/>
</dbReference>
<evidence type="ECO:0000313" key="1">
    <source>
        <dbReference type="EMBL" id="CAD7005379.1"/>
    </source>
</evidence>
<dbReference type="InterPro" id="IPR010512">
    <property type="entry name" value="DUF1091"/>
</dbReference>
<dbReference type="PANTHER" id="PTHR20898:SF0">
    <property type="entry name" value="DAEDALUS ON 3-RELATED"/>
    <property type="match status" value="1"/>
</dbReference>
<protein>
    <submittedName>
        <fullName evidence="1">(Mediterranean fruit fly) hypothetical protein</fullName>
    </submittedName>
</protein>
<proteinExistence type="predicted"/>